<evidence type="ECO:0000256" key="1">
    <source>
        <dbReference type="ARBA" id="ARBA00004123"/>
    </source>
</evidence>
<dbReference type="SMART" id="SM00249">
    <property type="entry name" value="PHD"/>
    <property type="match status" value="2"/>
</dbReference>
<feature type="compositionally biased region" description="Acidic residues" evidence="7">
    <location>
        <begin position="63"/>
        <end position="99"/>
    </location>
</feature>
<feature type="compositionally biased region" description="Basic and acidic residues" evidence="7">
    <location>
        <begin position="409"/>
        <end position="418"/>
    </location>
</feature>
<proteinExistence type="predicted"/>
<protein>
    <recommendedName>
        <fullName evidence="8">PHD-type domain-containing protein</fullName>
    </recommendedName>
</protein>
<feature type="domain" description="PHD-type" evidence="8">
    <location>
        <begin position="659"/>
        <end position="704"/>
    </location>
</feature>
<gene>
    <name evidence="9" type="ORF">Syun_029221</name>
</gene>
<dbReference type="InterPro" id="IPR054292">
    <property type="entry name" value="DUF7028"/>
</dbReference>
<evidence type="ECO:0000256" key="6">
    <source>
        <dbReference type="PROSITE-ProRule" id="PRU00146"/>
    </source>
</evidence>
<dbReference type="InterPro" id="IPR056511">
    <property type="entry name" value="IDM1_C"/>
</dbReference>
<dbReference type="InterPro" id="IPR016181">
    <property type="entry name" value="Acyl_CoA_acyltransferase"/>
</dbReference>
<evidence type="ECO:0000259" key="8">
    <source>
        <dbReference type="PROSITE" id="PS50016"/>
    </source>
</evidence>
<dbReference type="Pfam" id="PF23209">
    <property type="entry name" value="IDM1_C"/>
    <property type="match status" value="1"/>
</dbReference>
<comment type="subcellular location">
    <subcellularLocation>
        <location evidence="1">Nucleus</location>
    </subcellularLocation>
</comment>
<dbReference type="SUPFAM" id="SSF55729">
    <property type="entry name" value="Acyl-CoA N-acyltransferases (Nat)"/>
    <property type="match status" value="1"/>
</dbReference>
<dbReference type="InterPro" id="IPR019787">
    <property type="entry name" value="Znf_PHD-finger"/>
</dbReference>
<feature type="region of interest" description="Disordered" evidence="7">
    <location>
        <begin position="40"/>
        <end position="99"/>
    </location>
</feature>
<dbReference type="Pfam" id="PF00628">
    <property type="entry name" value="PHD"/>
    <property type="match status" value="1"/>
</dbReference>
<feature type="region of interest" description="Disordered" evidence="7">
    <location>
        <begin position="519"/>
        <end position="544"/>
    </location>
</feature>
<reference evidence="9 10" key="1">
    <citation type="submission" date="2024-01" db="EMBL/GenBank/DDBJ databases">
        <title>Genome assemblies of Stephania.</title>
        <authorList>
            <person name="Yang L."/>
        </authorList>
    </citation>
    <scope>NUCLEOTIDE SEQUENCE [LARGE SCALE GENOMIC DNA]</scope>
    <source>
        <strain evidence="9">YNDBR</strain>
        <tissue evidence="9">Leaf</tissue>
    </source>
</reference>
<dbReference type="Proteomes" id="UP001420932">
    <property type="component" value="Unassembled WGS sequence"/>
</dbReference>
<evidence type="ECO:0000256" key="5">
    <source>
        <dbReference type="ARBA" id="ARBA00023242"/>
    </source>
</evidence>
<dbReference type="InterPro" id="IPR011011">
    <property type="entry name" value="Znf_FYVE_PHD"/>
</dbReference>
<dbReference type="SUPFAM" id="SSF57903">
    <property type="entry name" value="FYVE/PHD zinc finger"/>
    <property type="match status" value="1"/>
</dbReference>
<dbReference type="GO" id="GO:0006357">
    <property type="term" value="P:regulation of transcription by RNA polymerase II"/>
    <property type="evidence" value="ECO:0007669"/>
    <property type="project" value="TreeGrafter"/>
</dbReference>
<dbReference type="CDD" id="cd15532">
    <property type="entry name" value="PHD2_CHD_II"/>
    <property type="match status" value="1"/>
</dbReference>
<dbReference type="InterPro" id="IPR013083">
    <property type="entry name" value="Znf_RING/FYVE/PHD"/>
</dbReference>
<keyword evidence="5" id="KW-0539">Nucleus</keyword>
<dbReference type="PROSITE" id="PS50016">
    <property type="entry name" value="ZF_PHD_2"/>
    <property type="match status" value="1"/>
</dbReference>
<dbReference type="PANTHER" id="PTHR46309">
    <property type="entry name" value="PHD FINGER PROTEIN 12"/>
    <property type="match status" value="1"/>
</dbReference>
<dbReference type="PANTHER" id="PTHR46309:SF1">
    <property type="entry name" value="PHD FINGER PROTEIN 12"/>
    <property type="match status" value="1"/>
</dbReference>
<dbReference type="Gene3D" id="3.30.40.10">
    <property type="entry name" value="Zinc/RING finger domain, C3HC4 (zinc finger)"/>
    <property type="match status" value="1"/>
</dbReference>
<dbReference type="EMBL" id="JBBNAF010000013">
    <property type="protein sequence ID" value="KAK9086827.1"/>
    <property type="molecule type" value="Genomic_DNA"/>
</dbReference>
<keyword evidence="10" id="KW-1185">Reference proteome</keyword>
<dbReference type="CDD" id="cd04301">
    <property type="entry name" value="NAT_SF"/>
    <property type="match status" value="1"/>
</dbReference>
<keyword evidence="2" id="KW-0479">Metal-binding</keyword>
<evidence type="ECO:0000313" key="10">
    <source>
        <dbReference type="Proteomes" id="UP001420932"/>
    </source>
</evidence>
<dbReference type="Pfam" id="PF22970">
    <property type="entry name" value="DUF7028"/>
    <property type="match status" value="1"/>
</dbReference>
<comment type="caution">
    <text evidence="9">The sequence shown here is derived from an EMBL/GenBank/DDBJ whole genome shotgun (WGS) entry which is preliminary data.</text>
</comment>
<dbReference type="GO" id="GO:0008270">
    <property type="term" value="F:zinc ion binding"/>
    <property type="evidence" value="ECO:0007669"/>
    <property type="project" value="UniProtKB-KW"/>
</dbReference>
<dbReference type="InterPro" id="IPR042163">
    <property type="entry name" value="PHF12"/>
</dbReference>
<keyword evidence="3 6" id="KW-0863">Zinc-finger</keyword>
<dbReference type="GO" id="GO:0003714">
    <property type="term" value="F:transcription corepressor activity"/>
    <property type="evidence" value="ECO:0007669"/>
    <property type="project" value="InterPro"/>
</dbReference>
<feature type="region of interest" description="Disordered" evidence="7">
    <location>
        <begin position="404"/>
        <end position="440"/>
    </location>
</feature>
<dbReference type="GO" id="GO:0005634">
    <property type="term" value="C:nucleus"/>
    <property type="evidence" value="ECO:0007669"/>
    <property type="project" value="UniProtKB-SubCell"/>
</dbReference>
<dbReference type="InterPro" id="IPR032308">
    <property type="entry name" value="TDBD"/>
</dbReference>
<evidence type="ECO:0000256" key="3">
    <source>
        <dbReference type="ARBA" id="ARBA00022771"/>
    </source>
</evidence>
<evidence type="ECO:0000256" key="4">
    <source>
        <dbReference type="ARBA" id="ARBA00022833"/>
    </source>
</evidence>
<dbReference type="InterPro" id="IPR001965">
    <property type="entry name" value="Znf_PHD"/>
</dbReference>
<keyword evidence="4" id="KW-0862">Zinc</keyword>
<accession>A0AAP0E8J9</accession>
<name>A0AAP0E8J9_9MAGN</name>
<evidence type="ECO:0000313" key="9">
    <source>
        <dbReference type="EMBL" id="KAK9086827.1"/>
    </source>
</evidence>
<organism evidence="9 10">
    <name type="scientific">Stephania yunnanensis</name>
    <dbReference type="NCBI Taxonomy" id="152371"/>
    <lineage>
        <taxon>Eukaryota</taxon>
        <taxon>Viridiplantae</taxon>
        <taxon>Streptophyta</taxon>
        <taxon>Embryophyta</taxon>
        <taxon>Tracheophyta</taxon>
        <taxon>Spermatophyta</taxon>
        <taxon>Magnoliopsida</taxon>
        <taxon>Ranunculales</taxon>
        <taxon>Menispermaceae</taxon>
        <taxon>Menispermoideae</taxon>
        <taxon>Cissampelideae</taxon>
        <taxon>Stephania</taxon>
    </lineage>
</organism>
<evidence type="ECO:0000256" key="7">
    <source>
        <dbReference type="SAM" id="MobiDB-lite"/>
    </source>
</evidence>
<dbReference type="Pfam" id="PF16135">
    <property type="entry name" value="TDBD"/>
    <property type="match status" value="1"/>
</dbReference>
<evidence type="ECO:0000256" key="2">
    <source>
        <dbReference type="ARBA" id="ARBA00022723"/>
    </source>
</evidence>
<sequence>MREGCRSGCLVVRKRRRVAVEESESGNGGAAVVAVGNVGLELGEEEEEEVGVERKRSGMCELDCSDDDDDNELSMDEEEGLDDGDDDDEDDDDDEEDEGVVVRSNVVGSSVEVANGKCRDVGTECGGGGGIKLRTKEGFNFGGKFETSEDRRFNLDGSMREKFGTCYSQPIRVQGKNGVLKVMLNGNNKLGASDGNYDHGEARVPRKASMGTKTLNWEAPISPTLWLEPKFHGRPRSVVVRKNKENAKDDLSGNRGSWNNKAWTSNNSSLMGLKSVAGLKSDAISVSENKKKNKGKNSLTSKAVVSIGGKEREVRRGNATEKQLLRERIRRLLLDAGWTIDFRPRKNRNYQDAVYINPSGTEYWSIIKAYDALKSHYDDAVFDNRDGFGSSFKPIPEEVLSQLTRQTRKKMEREEISKQKGHRRSKSLENEFQKKQAKARMGCSVNGKELNSFRRKDGKSLKFRIKDNNSIVVNNKKSYELSDDAGFREGESLLQLEDVSSGTLGREKTESSRINCLGRKHKKQPGRGLLVRSSKKGAHSGDSDFVPYSGKRTILSWLIDMGAIPMSGKVQYMNKRRTRTLLEGWITKDGIHCGCCSKILTVSKFEIHAGSKLRQPFQYIFLEDGVSLLQCHIDAWNKQEKRESSGFCLIDCDCDDPNDDTCTLCGDGGDLICCDGCPSTFHQSCLNIPMLPPGDWHCPNCSCKFCQGLGGTTGQGKDSTSSLRTCSLCEEKYHQLCCQDIETRPVDPSVSTSFCDQSCNKIFQKLQKLLAVKQELDAGFSWTLIQRSNLDSDTFDHSLAQKAECNSKLAVALSIMDECFLPIIDRRSGINLINGVLYNCGSNFRRLNFSGFYTAVLERGDEIISAASIRIHGSKLAEMPFIGTRHIYRRQGMCRRLLNAIESALCSLNVEKLVIPAISALMDTWTKVFNFKPLAELHMQEIRSMNMLVFPATGLLQKQLLMENLARENMSDFSVARAVELESNCHLVTKNTIICEIGSSEDIHSSDEGAIHHPQGINNEIVHPETSPHGLGGSTFADISDKLSNHELIFHARGKEAAPDVKLPPNSSGTRDDEFILENGHMPSSSSASKFLSFEEDAVKINVETSDGDTEFHSAESSLQNWTTKNTKYLDASCGCNLQATNRNILQSNSDMARHEVQGAELNYDEVRHFVSGPYVCEEHASGACAEFTDQDSRELKSEDVAMLPDEIQRDKDCMGCLPDVISQLEGAIPVNSSQCSGHNDLFQDKERAVQLHRISDYMSESSIKTTVHHNESCMLHHVQKRALANASEPGNSQAEDEACNVGHIFQATRKDASEATLKVEEADDQNIDNLVSDSDIAFSDGSSLHIPQSR</sequence>